<accession>A0AA46ADJ6</accession>
<dbReference type="AlphaFoldDB" id="A0AA46ADJ6"/>
<reference evidence="1" key="1">
    <citation type="submission" date="2017-05" db="EMBL/GenBank/DDBJ databases">
        <authorList>
            <person name="Varghese N."/>
            <person name="Submissions S."/>
        </authorList>
    </citation>
    <scope>NUCLEOTIDE SEQUENCE</scope>
    <source>
        <strain evidence="1">DSM 18763</strain>
    </source>
</reference>
<name>A0AA46ADJ6_9AQUI</name>
<keyword evidence="2" id="KW-1185">Reference proteome</keyword>
<evidence type="ECO:0000313" key="2">
    <source>
        <dbReference type="Proteomes" id="UP001157947"/>
    </source>
</evidence>
<dbReference type="Proteomes" id="UP001157947">
    <property type="component" value="Unassembled WGS sequence"/>
</dbReference>
<sequence>MVEKDFNIRGIAVDVISSEWEEEDTITKTPIILKKNI</sequence>
<organism evidence="1 2">
    <name type="scientific">Venenivibrio stagnispumantis</name>
    <dbReference type="NCBI Taxonomy" id="407998"/>
    <lineage>
        <taxon>Bacteria</taxon>
        <taxon>Pseudomonadati</taxon>
        <taxon>Aquificota</taxon>
        <taxon>Aquificia</taxon>
        <taxon>Aquificales</taxon>
        <taxon>Hydrogenothermaceae</taxon>
        <taxon>Venenivibrio</taxon>
    </lineage>
</organism>
<protein>
    <submittedName>
        <fullName evidence="1">Uncharacterized protein</fullName>
    </submittedName>
</protein>
<proteinExistence type="predicted"/>
<gene>
    <name evidence="1" type="ORF">SAMN06264868_10371</name>
</gene>
<comment type="caution">
    <text evidence="1">The sequence shown here is derived from an EMBL/GenBank/DDBJ whole genome shotgun (WGS) entry which is preliminary data.</text>
</comment>
<evidence type="ECO:0000313" key="1">
    <source>
        <dbReference type="EMBL" id="SMP05329.1"/>
    </source>
</evidence>
<dbReference type="EMBL" id="FXTX01000003">
    <property type="protein sequence ID" value="SMP05329.1"/>
    <property type="molecule type" value="Genomic_DNA"/>
</dbReference>